<feature type="domain" description="MINDY deubiquitinase" evidence="2">
    <location>
        <begin position="4"/>
        <end position="262"/>
    </location>
</feature>
<dbReference type="OrthoDB" id="10261212at2759"/>
<dbReference type="GO" id="GO:1990380">
    <property type="term" value="F:K48-linked deubiquitinase activity"/>
    <property type="evidence" value="ECO:0007669"/>
    <property type="project" value="InterPro"/>
</dbReference>
<dbReference type="EMBL" id="CP048997">
    <property type="protein sequence ID" value="QID82791.1"/>
    <property type="molecule type" value="Genomic_DNA"/>
</dbReference>
<proteinExistence type="predicted"/>
<dbReference type="PANTHER" id="PTHR18063">
    <property type="entry name" value="NF-E2 INDUCIBLE PROTEIN"/>
    <property type="match status" value="1"/>
</dbReference>
<keyword evidence="4" id="KW-1185">Reference proteome</keyword>
<dbReference type="InterPro" id="IPR007518">
    <property type="entry name" value="MINDY"/>
</dbReference>
<dbReference type="SMR" id="A0A6C1E197"/>
<protein>
    <recommendedName>
        <fullName evidence="2">MINDY deubiquitinase domain-containing protein</fullName>
    </recommendedName>
</protein>
<name>A0A6C1E197_SACPS</name>
<dbReference type="Proteomes" id="UP000501346">
    <property type="component" value="Chromosome ScXVI"/>
</dbReference>
<dbReference type="AlphaFoldDB" id="A0A6C1E197"/>
<gene>
    <name evidence="3" type="ORF">GRS66_005222</name>
</gene>
<feature type="compositionally biased region" description="Basic and acidic residues" evidence="1">
    <location>
        <begin position="349"/>
        <end position="360"/>
    </location>
</feature>
<dbReference type="GO" id="GO:0016807">
    <property type="term" value="F:cysteine-type carboxypeptidase activity"/>
    <property type="evidence" value="ECO:0007669"/>
    <property type="project" value="TreeGrafter"/>
</dbReference>
<evidence type="ECO:0000313" key="3">
    <source>
        <dbReference type="EMBL" id="QID82791.1"/>
    </source>
</evidence>
<dbReference type="GO" id="GO:0071944">
    <property type="term" value="C:cell periphery"/>
    <property type="evidence" value="ECO:0007669"/>
    <property type="project" value="TreeGrafter"/>
</dbReference>
<dbReference type="GO" id="GO:0071108">
    <property type="term" value="P:protein K48-linked deubiquitination"/>
    <property type="evidence" value="ECO:0007669"/>
    <property type="project" value="TreeGrafter"/>
</dbReference>
<evidence type="ECO:0000313" key="4">
    <source>
        <dbReference type="Proteomes" id="UP000501346"/>
    </source>
</evidence>
<dbReference type="PANTHER" id="PTHR18063:SF6">
    <property type="entry name" value="UBIQUITIN CARBOXYL-TERMINAL HYDROLASE"/>
    <property type="match status" value="1"/>
</dbReference>
<evidence type="ECO:0000256" key="1">
    <source>
        <dbReference type="SAM" id="MobiDB-lite"/>
    </source>
</evidence>
<sequence length="360" mass="41032">MDLSFTTKSVKINGQNHRILLQNENGPCALLALANILILSPDHTRFSNELIRLVNKGSQISLKELIEVLADIALQVTDKPSTDISELLSLLPRLHEGLNINPEFNGSFENTKEMSIFRLFNVDVVHGWVINSFINENIDEKLSHYSYESAQRILTQAADINCGISQDENSDEVLRDAMHLGLFLNESPTQLTAFGLLRLREKLLHNKFSILFRNDHFSTLFKYEDRLYTLVTDFGYKNCKDIVWQSLDSVDGSCDAFFAGNFSAAEVNGQQLSTDIERDFGTGNLLLEEIQQIENDKELAKQLQEQEQERVTKFEAKRKIHSHKKNSEIHAPVKKDKFKRRSSLLNAKASEKEKSECVVM</sequence>
<dbReference type="GO" id="GO:0004843">
    <property type="term" value="F:cysteine-type deubiquitinase activity"/>
    <property type="evidence" value="ECO:0007669"/>
    <property type="project" value="InterPro"/>
</dbReference>
<feature type="compositionally biased region" description="Basic and acidic residues" evidence="1">
    <location>
        <begin position="325"/>
        <end position="335"/>
    </location>
</feature>
<evidence type="ECO:0000259" key="2">
    <source>
        <dbReference type="Pfam" id="PF04424"/>
    </source>
</evidence>
<dbReference type="GO" id="GO:0005829">
    <property type="term" value="C:cytosol"/>
    <property type="evidence" value="ECO:0007669"/>
    <property type="project" value="TreeGrafter"/>
</dbReference>
<dbReference type="InterPro" id="IPR033979">
    <property type="entry name" value="MINDY_domain"/>
</dbReference>
<organism evidence="3 4">
    <name type="scientific">Saccharomyces pastorianus</name>
    <name type="common">Lager yeast</name>
    <name type="synonym">Saccharomyces cerevisiae x Saccharomyces eubayanus</name>
    <dbReference type="NCBI Taxonomy" id="27292"/>
    <lineage>
        <taxon>Eukaryota</taxon>
        <taxon>Fungi</taxon>
        <taxon>Dikarya</taxon>
        <taxon>Ascomycota</taxon>
        <taxon>Saccharomycotina</taxon>
        <taxon>Saccharomycetes</taxon>
        <taxon>Saccharomycetales</taxon>
        <taxon>Saccharomycetaceae</taxon>
        <taxon>Saccharomyces</taxon>
    </lineage>
</organism>
<accession>A0A6C1E197</accession>
<feature type="region of interest" description="Disordered" evidence="1">
    <location>
        <begin position="317"/>
        <end position="360"/>
    </location>
</feature>
<reference evidence="3 4" key="1">
    <citation type="journal article" date="2019" name="BMC Genomics">
        <title>Chromosome level assembly and comparative genome analysis confirm lager-brewing yeasts originated from a single hybridization.</title>
        <authorList>
            <person name="Salazar A.N."/>
            <person name="Gorter de Vries A.R."/>
            <person name="van den Broek M."/>
            <person name="Brouwers N."/>
            <person name="de la Torre Cortes P."/>
            <person name="Kuijpers N.G.A."/>
            <person name="Daran J.G."/>
            <person name="Abeel T."/>
        </authorList>
    </citation>
    <scope>NUCLEOTIDE SEQUENCE [LARGE SCALE GENOMIC DNA]</scope>
    <source>
        <strain evidence="3 4">CBS 1483</strain>
    </source>
</reference>
<dbReference type="Pfam" id="PF04424">
    <property type="entry name" value="MINDY_DUB"/>
    <property type="match status" value="1"/>
</dbReference>